<sequence>MRDIEVTPSSSTNSRHIEKEYTREEDEASLLTPASEPSGTSALSTSSQDPGTSTSTLPTRITQVMLLNMGHLSHSADVRVTRLERSIP</sequence>
<evidence type="ECO:0000313" key="3">
    <source>
        <dbReference type="Proteomes" id="UP000824120"/>
    </source>
</evidence>
<reference evidence="2 3" key="1">
    <citation type="submission" date="2020-09" db="EMBL/GenBank/DDBJ databases">
        <title>De no assembly of potato wild relative species, Solanum commersonii.</title>
        <authorList>
            <person name="Cho K."/>
        </authorList>
    </citation>
    <scope>NUCLEOTIDE SEQUENCE [LARGE SCALE GENOMIC DNA]</scope>
    <source>
        <strain evidence="2">LZ3.2</strain>
        <tissue evidence="2">Leaf</tissue>
    </source>
</reference>
<keyword evidence="3" id="KW-1185">Reference proteome</keyword>
<dbReference type="Proteomes" id="UP000824120">
    <property type="component" value="Chromosome 6"/>
</dbReference>
<dbReference type="EMBL" id="JACXVP010000006">
    <property type="protein sequence ID" value="KAG5599641.1"/>
    <property type="molecule type" value="Genomic_DNA"/>
</dbReference>
<evidence type="ECO:0000313" key="2">
    <source>
        <dbReference type="EMBL" id="KAG5599641.1"/>
    </source>
</evidence>
<organism evidence="2 3">
    <name type="scientific">Solanum commersonii</name>
    <name type="common">Commerson's wild potato</name>
    <name type="synonym">Commerson's nightshade</name>
    <dbReference type="NCBI Taxonomy" id="4109"/>
    <lineage>
        <taxon>Eukaryota</taxon>
        <taxon>Viridiplantae</taxon>
        <taxon>Streptophyta</taxon>
        <taxon>Embryophyta</taxon>
        <taxon>Tracheophyta</taxon>
        <taxon>Spermatophyta</taxon>
        <taxon>Magnoliopsida</taxon>
        <taxon>eudicotyledons</taxon>
        <taxon>Gunneridae</taxon>
        <taxon>Pentapetalae</taxon>
        <taxon>asterids</taxon>
        <taxon>lamiids</taxon>
        <taxon>Solanales</taxon>
        <taxon>Solanaceae</taxon>
        <taxon>Solanoideae</taxon>
        <taxon>Solaneae</taxon>
        <taxon>Solanum</taxon>
    </lineage>
</organism>
<protein>
    <submittedName>
        <fullName evidence="2">Uncharacterized protein</fullName>
    </submittedName>
</protein>
<accession>A0A9J5YH90</accession>
<gene>
    <name evidence="2" type="ORF">H5410_031011</name>
</gene>
<evidence type="ECO:0000256" key="1">
    <source>
        <dbReference type="SAM" id="MobiDB-lite"/>
    </source>
</evidence>
<comment type="caution">
    <text evidence="2">The sequence shown here is derived from an EMBL/GenBank/DDBJ whole genome shotgun (WGS) entry which is preliminary data.</text>
</comment>
<proteinExistence type="predicted"/>
<feature type="region of interest" description="Disordered" evidence="1">
    <location>
        <begin position="1"/>
        <end position="57"/>
    </location>
</feature>
<feature type="compositionally biased region" description="Polar residues" evidence="1">
    <location>
        <begin position="35"/>
        <end position="57"/>
    </location>
</feature>
<dbReference type="AlphaFoldDB" id="A0A9J5YH90"/>
<name>A0A9J5YH90_SOLCO</name>